<feature type="domain" description="TaqI-like C-terminal specificity" evidence="11">
    <location>
        <begin position="1097"/>
        <end position="1184"/>
    </location>
</feature>
<evidence type="ECO:0000313" key="12">
    <source>
        <dbReference type="EMBL" id="CBX30087.1"/>
    </source>
</evidence>
<name>E1YHG8_9BACT</name>
<keyword evidence="9" id="KW-0175">Coiled coil</keyword>
<sequence>MNLDCFKAQENFYTGLKTLFNSLNIPVNYIDEKPLKPQDILLKTYKDKSPAYQLMNDVYILGMVDDKAFEGAKSADISEIKKQEKDYDGILIFGVTLTERENGLLPTRTQLAEVTRAFNREFYYTPVVVIFRYDNFISLASAERLKYKQEWREGEKAGKVSILRDIEIENPHTGHLKILEELKIARSGKKGINSFEGLYQYWQEVFSVNLLNKKFYSELSNWYFWAIKHVKFPSESQYIDDKNQQYKAQNVIRMLTRLLFVWFIKEKKLIPEELFDLEALQKNILKKILPFNEEDSLFKEENRESIYYKAILQNLFFATLNCPVKPDSVDSRERGFRGDESYGKHRGVDYLMRHKKYFKNPDGFLEMVNNVVPFLNGGLFECLDDKDKKIYIDGFSDNMSKTDGVINLLVVPDYLFFGREEKADLSSDYGTKNKGTKEAAVKGLINILKSYKFTIAENTPIEEDVALDPELLGKVFENLLASYNPETKTTARKQTGSFYTPREIVNYMVDESLIAHLKNSVSNWDMEEKELDEQLHKLVSFEPVNPFENNTELSQKIIHSLDNCKILDPACGSGAFPMGILQKMVHILQKVDPDNEYWRKLQLEKAQKATEGVFIIKDKEERKQLLDEINEAFDETINNPDYARKLFLIENCIYGVDIQPIAAQISKLRFFISLVVEQKVNKDKDNFGIRPLPNLETKFVTANTLIGIDKPDGELFYTKEVQEKEAELKAIRHKLFGAKDKRTKVKYRKKDEELRNEIADILKKGNLPVESAEQLASWDPYDQNGVSPFFDPEWMFDIKNGFDVVIGNPPYIKEYTDKRVFDGLRNTECYQGKMDLWYLFGCKSIDLLKENGNTTFIATNNWVTNEGASKFRNKVLENTIIKQFLDFRDFMIFESASIQTMVYILEKNKSEQYKIDYRRISTEKSTQENANELLKRKGNHDYHNLEIIPINLLDKRISFVNTDNERILNAIMTRSNFTLDKTKEVAQGIVAPQDYLNKKGASILNNQIPIGSGIFNLSNEGKNSLSLTEKETELIKPFYSTNQLTRYFGNSNNDTWVIYTDSSFKNPLTLKPYPNIKRHLDRFSNVITSDNKPYGLHRARNEYFFKGEKIISLRKCPQRPTFTFTDFDCYVSQTFFVIKTNRINQKYLTALFNSELIAFWLRNKGKMQGKAYQIDKGPILEIPIYKPESQFQLLFANIVDCILFTKETNLEIDLINIESIIDALVFELYFPDHMKERKIDVLQFVEKDIEEVMQDNEFETLNDTQKEQVITELHNRWSDPNSEIVKRMSSFSEKSPEILKPIIEL</sequence>
<dbReference type="InterPro" id="IPR050953">
    <property type="entry name" value="N4_N6_ade-DNA_methylase"/>
</dbReference>
<evidence type="ECO:0000256" key="3">
    <source>
        <dbReference type="ARBA" id="ARBA00022603"/>
    </source>
</evidence>
<evidence type="ECO:0000259" key="10">
    <source>
        <dbReference type="Pfam" id="PF07669"/>
    </source>
</evidence>
<keyword evidence="6" id="KW-0680">Restriction system</keyword>
<dbReference type="SUPFAM" id="SSF53335">
    <property type="entry name" value="S-adenosyl-L-methionine-dependent methyltransferases"/>
    <property type="match status" value="1"/>
</dbReference>
<comment type="catalytic activity">
    <reaction evidence="8">
        <text>a 2'-deoxyadenosine in DNA + S-adenosyl-L-methionine = an N(6)-methyl-2'-deoxyadenosine in DNA + S-adenosyl-L-homocysteine + H(+)</text>
        <dbReference type="Rhea" id="RHEA:15197"/>
        <dbReference type="Rhea" id="RHEA-COMP:12418"/>
        <dbReference type="Rhea" id="RHEA-COMP:12419"/>
        <dbReference type="ChEBI" id="CHEBI:15378"/>
        <dbReference type="ChEBI" id="CHEBI:57856"/>
        <dbReference type="ChEBI" id="CHEBI:59789"/>
        <dbReference type="ChEBI" id="CHEBI:90615"/>
        <dbReference type="ChEBI" id="CHEBI:90616"/>
        <dbReference type="EC" id="2.1.1.72"/>
    </reaction>
</comment>
<evidence type="ECO:0000256" key="5">
    <source>
        <dbReference type="ARBA" id="ARBA00022691"/>
    </source>
</evidence>
<feature type="domain" description="Type II methyltransferase M.TaqI-like" evidence="10">
    <location>
        <begin position="651"/>
        <end position="893"/>
    </location>
</feature>
<dbReference type="EC" id="2.1.1.72" evidence="2"/>
<dbReference type="SUPFAM" id="SSF116734">
    <property type="entry name" value="DNA methylase specificity domain"/>
    <property type="match status" value="1"/>
</dbReference>
<reference evidence="12" key="1">
    <citation type="journal article" date="2011" name="Environ. Microbiol.">
        <title>Genomic insights into the metabolic potential of the polycyclic aromatic hydrocarbon degrading sulfate-reducing Deltaproteobacterium N47.</title>
        <authorList>
            <person name="Bergmann F."/>
            <person name="Selesi D."/>
            <person name="Weinmaier T."/>
            <person name="Tischler P."/>
            <person name="Rattei T."/>
            <person name="Meckenstock R.U."/>
        </authorList>
    </citation>
    <scope>NUCLEOTIDE SEQUENCE</scope>
</reference>
<evidence type="ECO:0000256" key="6">
    <source>
        <dbReference type="ARBA" id="ARBA00022747"/>
    </source>
</evidence>
<dbReference type="GO" id="GO:0009007">
    <property type="term" value="F:site-specific DNA-methyltransferase (adenine-specific) activity"/>
    <property type="evidence" value="ECO:0007669"/>
    <property type="project" value="UniProtKB-EC"/>
</dbReference>
<feature type="coiled-coil region" evidence="9">
    <location>
        <begin position="721"/>
        <end position="764"/>
    </location>
</feature>
<organism evidence="12">
    <name type="scientific">uncultured Desulfobacterium sp</name>
    <dbReference type="NCBI Taxonomy" id="201089"/>
    <lineage>
        <taxon>Bacteria</taxon>
        <taxon>Pseudomonadati</taxon>
        <taxon>Thermodesulfobacteriota</taxon>
        <taxon>Desulfobacteria</taxon>
        <taxon>Desulfobacterales</taxon>
        <taxon>Desulfobacteriaceae</taxon>
        <taxon>Desulfobacterium</taxon>
        <taxon>environmental samples</taxon>
    </lineage>
</organism>
<dbReference type="EMBL" id="FR695874">
    <property type="protein sequence ID" value="CBX30087.1"/>
    <property type="molecule type" value="Genomic_DNA"/>
</dbReference>
<comment type="similarity">
    <text evidence="1">Belongs to the N(4)/N(6)-methyltransferase family.</text>
</comment>
<dbReference type="Pfam" id="PF07669">
    <property type="entry name" value="Eco57I"/>
    <property type="match status" value="1"/>
</dbReference>
<dbReference type="PANTHER" id="PTHR33841:SF5">
    <property type="entry name" value="DNA METHYLASE (MODIFICATION METHYLASE) (METHYLTRANSFERASE)-RELATED"/>
    <property type="match status" value="1"/>
</dbReference>
<evidence type="ECO:0000256" key="4">
    <source>
        <dbReference type="ARBA" id="ARBA00022679"/>
    </source>
</evidence>
<evidence type="ECO:0000256" key="1">
    <source>
        <dbReference type="ARBA" id="ARBA00006594"/>
    </source>
</evidence>
<keyword evidence="7" id="KW-0238">DNA-binding</keyword>
<dbReference type="Gene3D" id="3.40.50.150">
    <property type="entry name" value="Vaccinia Virus protein VP39"/>
    <property type="match status" value="1"/>
</dbReference>
<evidence type="ECO:0000256" key="8">
    <source>
        <dbReference type="ARBA" id="ARBA00047942"/>
    </source>
</evidence>
<dbReference type="PRINTS" id="PR00507">
    <property type="entry name" value="N12N6MTFRASE"/>
</dbReference>
<proteinExistence type="inferred from homology"/>
<dbReference type="InterPro" id="IPR025931">
    <property type="entry name" value="TaqI_C"/>
</dbReference>
<gene>
    <name evidence="12" type="ORF">N47_D28960</name>
</gene>
<dbReference type="Pfam" id="PF12950">
    <property type="entry name" value="TaqI_C"/>
    <property type="match status" value="1"/>
</dbReference>
<protein>
    <recommendedName>
        <fullName evidence="2">site-specific DNA-methyltransferase (adenine-specific)</fullName>
        <ecNumber evidence="2">2.1.1.72</ecNumber>
    </recommendedName>
</protein>
<dbReference type="InterPro" id="IPR002052">
    <property type="entry name" value="DNA_methylase_N6_adenine_CS"/>
</dbReference>
<keyword evidence="5" id="KW-0949">S-adenosyl-L-methionine</keyword>
<keyword evidence="4" id="KW-0808">Transferase</keyword>
<dbReference type="GO" id="GO:0009307">
    <property type="term" value="P:DNA restriction-modification system"/>
    <property type="evidence" value="ECO:0007669"/>
    <property type="project" value="UniProtKB-KW"/>
</dbReference>
<evidence type="ECO:0000256" key="7">
    <source>
        <dbReference type="ARBA" id="ARBA00023125"/>
    </source>
</evidence>
<dbReference type="GO" id="GO:0003677">
    <property type="term" value="F:DNA binding"/>
    <property type="evidence" value="ECO:0007669"/>
    <property type="project" value="UniProtKB-KW"/>
</dbReference>
<evidence type="ECO:0000256" key="9">
    <source>
        <dbReference type="SAM" id="Coils"/>
    </source>
</evidence>
<dbReference type="InterPro" id="IPR029063">
    <property type="entry name" value="SAM-dependent_MTases_sf"/>
</dbReference>
<dbReference type="InterPro" id="IPR044946">
    <property type="entry name" value="Restrct_endonuc_typeI_TRD_sf"/>
</dbReference>
<accession>E1YHG8</accession>
<dbReference type="Gene3D" id="3.90.220.20">
    <property type="entry name" value="DNA methylase specificity domains"/>
    <property type="match status" value="1"/>
</dbReference>
<evidence type="ECO:0000256" key="2">
    <source>
        <dbReference type="ARBA" id="ARBA00011900"/>
    </source>
</evidence>
<dbReference type="InterPro" id="IPR011639">
    <property type="entry name" value="MethylTrfase_TaqI-like_dom"/>
</dbReference>
<keyword evidence="3" id="KW-0489">Methyltransferase</keyword>
<dbReference type="GO" id="GO:0032259">
    <property type="term" value="P:methylation"/>
    <property type="evidence" value="ECO:0007669"/>
    <property type="project" value="UniProtKB-KW"/>
</dbReference>
<dbReference type="REBASE" id="35265">
    <property type="entry name" value="DspN47ORF28960P"/>
</dbReference>
<dbReference type="PANTHER" id="PTHR33841">
    <property type="entry name" value="DNA METHYLTRANSFERASE YEEA-RELATED"/>
    <property type="match status" value="1"/>
</dbReference>
<dbReference type="PROSITE" id="PS00092">
    <property type="entry name" value="N6_MTASE"/>
    <property type="match status" value="1"/>
</dbReference>
<evidence type="ECO:0000259" key="11">
    <source>
        <dbReference type="Pfam" id="PF12950"/>
    </source>
</evidence>